<keyword evidence="3" id="KW-1185">Reference proteome</keyword>
<sequence length="256" mass="28295">YATRTAWLVQLDVCQKIQDGQMGPASVVGQYIADQLAGQRRIPRVGKHQRFHKNDCRQVKGHHSVISAFCVNERWGVQAGVHVERTFQVAVIIHDDHVKICGREVARAKEYIAWYQPKRGPSQEPWAKAAQAPPPPPSQPWAQAAPLPPPPSWPAPPPPPPPQLGPFSTRTPPPQRAETLLALPPPPQVVRSERIRKRHSIGSILHKVVQQINVKFGGPLWQIIPKDSEDGILAVLLHGSRVGEGIRAAVEDQLVS</sequence>
<gene>
    <name evidence="2" type="primary">kanC</name>
    <name evidence="2" type="ORF">SNEC2469_LOCUS16030</name>
</gene>
<organism evidence="2 3">
    <name type="scientific">Symbiodinium necroappetens</name>
    <dbReference type="NCBI Taxonomy" id="1628268"/>
    <lineage>
        <taxon>Eukaryota</taxon>
        <taxon>Sar</taxon>
        <taxon>Alveolata</taxon>
        <taxon>Dinophyceae</taxon>
        <taxon>Suessiales</taxon>
        <taxon>Symbiodiniaceae</taxon>
        <taxon>Symbiodinium</taxon>
    </lineage>
</organism>
<feature type="non-terminal residue" evidence="2">
    <location>
        <position position="1"/>
    </location>
</feature>
<dbReference type="OrthoDB" id="445936at2759"/>
<evidence type="ECO:0000313" key="2">
    <source>
        <dbReference type="EMBL" id="CAE7555762.1"/>
    </source>
</evidence>
<protein>
    <submittedName>
        <fullName evidence="2">KanC protein</fullName>
    </submittedName>
</protein>
<evidence type="ECO:0000313" key="3">
    <source>
        <dbReference type="Proteomes" id="UP000601435"/>
    </source>
</evidence>
<feature type="region of interest" description="Disordered" evidence="1">
    <location>
        <begin position="122"/>
        <end position="182"/>
    </location>
</feature>
<dbReference type="AlphaFoldDB" id="A0A812TZ75"/>
<reference evidence="2" key="1">
    <citation type="submission" date="2021-02" db="EMBL/GenBank/DDBJ databases">
        <authorList>
            <person name="Dougan E. K."/>
            <person name="Rhodes N."/>
            <person name="Thang M."/>
            <person name="Chan C."/>
        </authorList>
    </citation>
    <scope>NUCLEOTIDE SEQUENCE</scope>
</reference>
<accession>A0A812TZ75</accession>
<comment type="caution">
    <text evidence="2">The sequence shown here is derived from an EMBL/GenBank/DDBJ whole genome shotgun (WGS) entry which is preliminary data.</text>
</comment>
<dbReference type="EMBL" id="CAJNJA010026166">
    <property type="protein sequence ID" value="CAE7555762.1"/>
    <property type="molecule type" value="Genomic_DNA"/>
</dbReference>
<proteinExistence type="predicted"/>
<evidence type="ECO:0000256" key="1">
    <source>
        <dbReference type="SAM" id="MobiDB-lite"/>
    </source>
</evidence>
<dbReference type="Proteomes" id="UP000601435">
    <property type="component" value="Unassembled WGS sequence"/>
</dbReference>
<name>A0A812TZ75_9DINO</name>
<feature type="compositionally biased region" description="Pro residues" evidence="1">
    <location>
        <begin position="146"/>
        <end position="164"/>
    </location>
</feature>